<dbReference type="AlphaFoldDB" id="A0A7S1RH42"/>
<protein>
    <submittedName>
        <fullName evidence="2">Uncharacterized protein</fullName>
    </submittedName>
</protein>
<accession>A0A7S1RH42</accession>
<keyword evidence="1" id="KW-0812">Transmembrane</keyword>
<keyword evidence="1" id="KW-1133">Transmembrane helix</keyword>
<evidence type="ECO:0000256" key="1">
    <source>
        <dbReference type="SAM" id="Phobius"/>
    </source>
</evidence>
<dbReference type="EMBL" id="HBGE01070986">
    <property type="protein sequence ID" value="CAD9165768.1"/>
    <property type="molecule type" value="Transcribed_RNA"/>
</dbReference>
<name>A0A7S1RH42_ALECA</name>
<feature type="transmembrane region" description="Helical" evidence="1">
    <location>
        <begin position="200"/>
        <end position="222"/>
    </location>
</feature>
<gene>
    <name evidence="2" type="ORF">ACAT0790_LOCUS42536</name>
</gene>
<proteinExistence type="predicted"/>
<evidence type="ECO:0000313" key="2">
    <source>
        <dbReference type="EMBL" id="CAD9165768.1"/>
    </source>
</evidence>
<sequence>MAQVDWPLPECAGRRRAERAMVPRRLRWCGWAAIAVACTSGTVSRVAAAEDPAGADPDDKPPAPVPESERARAMLVCKNAIWKKWSGGLEEIGALVNQSREDLASMGNASEQPMNYSEAARALALRQLASCSREVTAVDLEATKAGSLSDSAVDRLLGGPALGFSLTDEDKELFDKALRSEIVNAEAPSILGIQVHRVPWWLQILYMVGVVALVSYVVFFVVQRLTARDKEKARAKDEKKEGKKRS</sequence>
<reference evidence="2" key="1">
    <citation type="submission" date="2021-01" db="EMBL/GenBank/DDBJ databases">
        <authorList>
            <person name="Corre E."/>
            <person name="Pelletier E."/>
            <person name="Niang G."/>
            <person name="Scheremetjew M."/>
            <person name="Finn R."/>
            <person name="Kale V."/>
            <person name="Holt S."/>
            <person name="Cochrane G."/>
            <person name="Meng A."/>
            <person name="Brown T."/>
            <person name="Cohen L."/>
        </authorList>
    </citation>
    <scope>NUCLEOTIDE SEQUENCE</scope>
    <source>
        <strain evidence="2">OF101</strain>
    </source>
</reference>
<keyword evidence="1" id="KW-0472">Membrane</keyword>
<organism evidence="2">
    <name type="scientific">Alexandrium catenella</name>
    <name type="common">Red tide dinoflagellate</name>
    <name type="synonym">Gonyaulax catenella</name>
    <dbReference type="NCBI Taxonomy" id="2925"/>
    <lineage>
        <taxon>Eukaryota</taxon>
        <taxon>Sar</taxon>
        <taxon>Alveolata</taxon>
        <taxon>Dinophyceae</taxon>
        <taxon>Gonyaulacales</taxon>
        <taxon>Pyrocystaceae</taxon>
        <taxon>Alexandrium</taxon>
    </lineage>
</organism>